<evidence type="ECO:0000256" key="1">
    <source>
        <dbReference type="ARBA" id="ARBA00022741"/>
    </source>
</evidence>
<reference evidence="6" key="1">
    <citation type="journal article" date="2021" name="PeerJ">
        <title>Extensive microbial diversity within the chicken gut microbiome revealed by metagenomics and culture.</title>
        <authorList>
            <person name="Gilroy R."/>
            <person name="Ravi A."/>
            <person name="Getino M."/>
            <person name="Pursley I."/>
            <person name="Horton D.L."/>
            <person name="Alikhan N.F."/>
            <person name="Baker D."/>
            <person name="Gharbi K."/>
            <person name="Hall N."/>
            <person name="Watson M."/>
            <person name="Adriaenssens E.M."/>
            <person name="Foster-Nyarko E."/>
            <person name="Jarju S."/>
            <person name="Secka A."/>
            <person name="Antonio M."/>
            <person name="Oren A."/>
            <person name="Chaudhuri R.R."/>
            <person name="La Ragione R."/>
            <person name="Hildebrand F."/>
            <person name="Pallen M.J."/>
        </authorList>
    </citation>
    <scope>NUCLEOTIDE SEQUENCE</scope>
    <source>
        <strain evidence="6">ChiSjej5B23-16112</strain>
    </source>
</reference>
<dbReference type="GO" id="GO:1990904">
    <property type="term" value="C:ribonucleoprotein complex"/>
    <property type="evidence" value="ECO:0007669"/>
    <property type="project" value="TreeGrafter"/>
</dbReference>
<evidence type="ECO:0000259" key="5">
    <source>
        <dbReference type="PROSITE" id="PS51722"/>
    </source>
</evidence>
<dbReference type="PROSITE" id="PS00301">
    <property type="entry name" value="G_TR_1"/>
    <property type="match status" value="1"/>
</dbReference>
<keyword evidence="4" id="KW-0694">RNA-binding</keyword>
<evidence type="ECO:0000256" key="4">
    <source>
        <dbReference type="HAMAP-Rule" id="MF_00849"/>
    </source>
</evidence>
<dbReference type="OrthoDB" id="9801591at2"/>
<dbReference type="AlphaFoldDB" id="A0A921I1A9"/>
<keyword evidence="1 4" id="KW-0547">Nucleotide-binding</keyword>
<dbReference type="Gene3D" id="2.40.30.10">
    <property type="entry name" value="Translation factors"/>
    <property type="match status" value="1"/>
</dbReference>
<comment type="similarity">
    <text evidence="4">Belongs to the TRAFAC class translation factor GTPase superfamily. Classic translation factor GTPase family. BipA subfamily.</text>
</comment>
<dbReference type="Pfam" id="PF00009">
    <property type="entry name" value="GTP_EFTU"/>
    <property type="match status" value="1"/>
</dbReference>
<dbReference type="HAMAP" id="MF_00849">
    <property type="entry name" value="BipA"/>
    <property type="match status" value="1"/>
</dbReference>
<comment type="function">
    <text evidence="4">A 50S ribosomal subunit assembly protein with GTPase activity, required for 50S subunit assembly at low temperatures, may also play a role in translation. Binds GTP and analogs. Binds the 70S ribosome between the 30S and 50S subunits, in a similar position as ribosome-bound EF-G; it contacts a number of ribosomal proteins, both rRNAs and the A-site tRNA.</text>
</comment>
<dbReference type="RefSeq" id="WP_076776603.1">
    <property type="nucleotide sequence ID" value="NZ_CAUGIN010000001.1"/>
</dbReference>
<dbReference type="FunFam" id="3.30.70.870:FF:000003">
    <property type="entry name" value="GTP-binding protein TypA"/>
    <property type="match status" value="1"/>
</dbReference>
<dbReference type="FunFam" id="2.40.50.250:FF:000001">
    <property type="entry name" value="GTP-binding protein TypA"/>
    <property type="match status" value="1"/>
</dbReference>
<feature type="binding site" evidence="4">
    <location>
        <begin position="18"/>
        <end position="23"/>
    </location>
    <ligand>
        <name>GTP</name>
        <dbReference type="ChEBI" id="CHEBI:37565"/>
    </ligand>
</feature>
<sequence length="608" mass="67873">MKTKREDVRNIAIIAHVDHGKTTLVDELLKQSGVFRENQEVAERVMDSNDIERERGITILSKNTAVFYKGTKINIVDTPGHADFGGEVERVLKMVNGVILVVDAFEGAMPQTKFVLRKALELDLPVIVCINKIDRPEARPAEVIDEVLELLIDLDASEEQLDCPFVYASAKDGYAMLDMEDKPENMVPLFETILDYIPAPEGDPDAGTQVLISTIDYNEYVGRIGIGKVDNGTIRTNQDVVVVNHHDPERQAKVRISRLYEFDGLNRVEVKEASIGSIVAISGISDLSIGDTICSPESPQAIPFQKISEPTIAMQFKVNDSPFAGKEGKYVTSRHIRDRLFRELNTDVSLRVEETEDMDTFKVSGRGELHLSVLIENMRREGYEFAVSKAEVLYKKDENGKVLEPMEMAYIDVPDEFTGVVIEKLGQRKGELRSMGPIGGNYTRMEFSIPSRGLIGYRGDFLTDTKGNGIMNTAFDGYAPYKGDIQYRKQGSLIAYETGESVTYGLYSAQERGALFIGPGEKVYAGMVIGENGKTDDIEVNVCKTKHLTNTRSSSADEALRLTPPRILSLEQALDFIDTDELLEVTPKSLRIRKKILDPKLRKRSNNK</sequence>
<dbReference type="InterPro" id="IPR005225">
    <property type="entry name" value="Small_GTP-bd"/>
</dbReference>
<dbReference type="Pfam" id="PF00679">
    <property type="entry name" value="EFG_C"/>
    <property type="match status" value="1"/>
</dbReference>
<dbReference type="InterPro" id="IPR027417">
    <property type="entry name" value="P-loop_NTPase"/>
</dbReference>
<dbReference type="InterPro" id="IPR006298">
    <property type="entry name" value="BipA"/>
</dbReference>
<dbReference type="InterPro" id="IPR035647">
    <property type="entry name" value="EFG_III/V"/>
</dbReference>
<dbReference type="GO" id="GO:0005525">
    <property type="term" value="F:GTP binding"/>
    <property type="evidence" value="ECO:0007669"/>
    <property type="project" value="UniProtKB-UniRule"/>
</dbReference>
<dbReference type="Pfam" id="PF21018">
    <property type="entry name" value="BipA_C"/>
    <property type="match status" value="1"/>
</dbReference>
<dbReference type="GO" id="GO:0000049">
    <property type="term" value="F:tRNA binding"/>
    <property type="evidence" value="ECO:0007669"/>
    <property type="project" value="UniProtKB-KW"/>
</dbReference>
<keyword evidence="2 4" id="KW-0342">GTP-binding</keyword>
<evidence type="ECO:0000313" key="7">
    <source>
        <dbReference type="Proteomes" id="UP000769156"/>
    </source>
</evidence>
<keyword evidence="4" id="KW-0699">rRNA-binding</keyword>
<dbReference type="Gene3D" id="3.30.70.240">
    <property type="match status" value="1"/>
</dbReference>
<keyword evidence="4" id="KW-0820">tRNA-binding</keyword>
<proteinExistence type="inferred from homology"/>
<dbReference type="GO" id="GO:0005829">
    <property type="term" value="C:cytosol"/>
    <property type="evidence" value="ECO:0007669"/>
    <property type="project" value="TreeGrafter"/>
</dbReference>
<dbReference type="InterPro" id="IPR047043">
    <property type="entry name" value="BipA_III"/>
</dbReference>
<keyword evidence="4" id="KW-0690">Ribosome biogenesis</keyword>
<dbReference type="NCBIfam" id="TIGR01394">
    <property type="entry name" value="TypA_BipA"/>
    <property type="match status" value="1"/>
</dbReference>
<dbReference type="InterPro" id="IPR035651">
    <property type="entry name" value="BipA_V"/>
</dbReference>
<accession>A0A921I1A9</accession>
<dbReference type="PANTHER" id="PTHR42908">
    <property type="entry name" value="TRANSLATION ELONGATION FACTOR-RELATED"/>
    <property type="match status" value="1"/>
</dbReference>
<dbReference type="NCBIfam" id="TIGR00231">
    <property type="entry name" value="small_GTP"/>
    <property type="match status" value="1"/>
</dbReference>
<dbReference type="SUPFAM" id="SSF52540">
    <property type="entry name" value="P-loop containing nucleoside triphosphate hydrolases"/>
    <property type="match status" value="1"/>
</dbReference>
<dbReference type="CDD" id="cd03691">
    <property type="entry name" value="BipA_TypA_II"/>
    <property type="match status" value="1"/>
</dbReference>
<dbReference type="CDD" id="cd16263">
    <property type="entry name" value="BipA_III"/>
    <property type="match status" value="1"/>
</dbReference>
<dbReference type="InterPro" id="IPR047042">
    <property type="entry name" value="BipA_II"/>
</dbReference>
<dbReference type="GO" id="GO:0010467">
    <property type="term" value="P:gene expression"/>
    <property type="evidence" value="ECO:0007669"/>
    <property type="project" value="UniProtKB-ARBA"/>
</dbReference>
<dbReference type="CDD" id="cd01891">
    <property type="entry name" value="TypA_BipA"/>
    <property type="match status" value="1"/>
</dbReference>
<dbReference type="PROSITE" id="PS51722">
    <property type="entry name" value="G_TR_2"/>
    <property type="match status" value="1"/>
</dbReference>
<dbReference type="SUPFAM" id="SSF54980">
    <property type="entry name" value="EF-G C-terminal domain-like"/>
    <property type="match status" value="2"/>
</dbReference>
<dbReference type="SMART" id="SM00838">
    <property type="entry name" value="EFG_C"/>
    <property type="match status" value="1"/>
</dbReference>
<comment type="catalytic activity">
    <reaction evidence="3 4">
        <text>GTP + H2O = GDP + phosphate + H(+)</text>
        <dbReference type="Rhea" id="RHEA:19669"/>
        <dbReference type="ChEBI" id="CHEBI:15377"/>
        <dbReference type="ChEBI" id="CHEBI:15378"/>
        <dbReference type="ChEBI" id="CHEBI:37565"/>
        <dbReference type="ChEBI" id="CHEBI:43474"/>
        <dbReference type="ChEBI" id="CHEBI:58189"/>
    </reaction>
</comment>
<dbReference type="InterPro" id="IPR048876">
    <property type="entry name" value="BipA_C"/>
</dbReference>
<dbReference type="SUPFAM" id="SSF50447">
    <property type="entry name" value="Translation proteins"/>
    <property type="match status" value="1"/>
</dbReference>
<dbReference type="Pfam" id="PF03144">
    <property type="entry name" value="GTP_EFTU_D2"/>
    <property type="match status" value="1"/>
</dbReference>
<keyword evidence="4" id="KW-0963">Cytoplasm</keyword>
<dbReference type="Gene3D" id="3.30.70.870">
    <property type="entry name" value="Elongation Factor G (Translational Gtpase), domain 3"/>
    <property type="match status" value="1"/>
</dbReference>
<dbReference type="InterPro" id="IPR000640">
    <property type="entry name" value="EFG_V-like"/>
</dbReference>
<dbReference type="InterPro" id="IPR009000">
    <property type="entry name" value="Transl_B-barrel_sf"/>
</dbReference>
<dbReference type="FunFam" id="3.40.50.300:FF:000055">
    <property type="entry name" value="GTP-binding protein TypA"/>
    <property type="match status" value="1"/>
</dbReference>
<dbReference type="Gene3D" id="2.40.50.250">
    <property type="entry name" value="bipa protein"/>
    <property type="match status" value="1"/>
</dbReference>
<dbReference type="EMBL" id="DYVY01000124">
    <property type="protein sequence ID" value="HJF94651.1"/>
    <property type="molecule type" value="Genomic_DNA"/>
</dbReference>
<dbReference type="GO" id="GO:0009409">
    <property type="term" value="P:response to cold"/>
    <property type="evidence" value="ECO:0007669"/>
    <property type="project" value="UniProtKB-ARBA"/>
</dbReference>
<dbReference type="InterPro" id="IPR031157">
    <property type="entry name" value="G_TR_CS"/>
</dbReference>
<dbReference type="FunFam" id="3.30.70.240:FF:000002">
    <property type="entry name" value="GTP-binding protein TypA"/>
    <property type="match status" value="1"/>
</dbReference>
<feature type="binding site" evidence="4">
    <location>
        <begin position="131"/>
        <end position="134"/>
    </location>
    <ligand>
        <name>GTP</name>
        <dbReference type="ChEBI" id="CHEBI:37565"/>
    </ligand>
</feature>
<comment type="subunit">
    <text evidence="4">Monomer.</text>
</comment>
<dbReference type="CDD" id="cd03710">
    <property type="entry name" value="BipA_TypA_C"/>
    <property type="match status" value="1"/>
</dbReference>
<comment type="subcellular location">
    <subcellularLocation>
        <location evidence="4">Cytoplasm</location>
    </subcellularLocation>
    <text evidence="4">Binds to ribosomes.</text>
</comment>
<dbReference type="InterPro" id="IPR004161">
    <property type="entry name" value="EFTu-like_2"/>
</dbReference>
<dbReference type="GO" id="GO:0000027">
    <property type="term" value="P:ribosomal large subunit assembly"/>
    <property type="evidence" value="ECO:0007669"/>
    <property type="project" value="UniProtKB-UniRule"/>
</dbReference>
<dbReference type="InterPro" id="IPR047041">
    <property type="entry name" value="BipA_GTP-bd_dom"/>
</dbReference>
<evidence type="ECO:0000256" key="3">
    <source>
        <dbReference type="ARBA" id="ARBA00048548"/>
    </source>
</evidence>
<comment type="caution">
    <text evidence="6">The sequence shown here is derived from an EMBL/GenBank/DDBJ whole genome shotgun (WGS) entry which is preliminary data.</text>
</comment>
<keyword evidence="4" id="KW-0378">Hydrolase</keyword>
<dbReference type="InterPro" id="IPR000795">
    <property type="entry name" value="T_Tr_GTP-bd_dom"/>
</dbReference>
<evidence type="ECO:0000256" key="2">
    <source>
        <dbReference type="ARBA" id="ARBA00023134"/>
    </source>
</evidence>
<name>A0A921I1A9_9FIRM</name>
<protein>
    <recommendedName>
        <fullName evidence="4">Large ribosomal subunit assembly factor BipA</fullName>
        <ecNumber evidence="4">3.6.5.-</ecNumber>
    </recommendedName>
    <alternativeName>
        <fullName evidence="4">GTP-binding protein BipA</fullName>
    </alternativeName>
</protein>
<feature type="domain" description="Tr-type G" evidence="5">
    <location>
        <begin position="6"/>
        <end position="201"/>
    </location>
</feature>
<dbReference type="PANTHER" id="PTHR42908:SF8">
    <property type="entry name" value="TR-TYPE G DOMAIN-CONTAINING PROTEIN"/>
    <property type="match status" value="1"/>
</dbReference>
<gene>
    <name evidence="6" type="primary">typA</name>
    <name evidence="4" type="synonym">bipA</name>
    <name evidence="6" type="ORF">K8V82_07650</name>
</gene>
<dbReference type="Proteomes" id="UP000769156">
    <property type="component" value="Unassembled WGS sequence"/>
</dbReference>
<evidence type="ECO:0000313" key="6">
    <source>
        <dbReference type="EMBL" id="HJF94651.1"/>
    </source>
</evidence>
<organism evidence="6 7">
    <name type="scientific">Lachnoclostridium phocaeense</name>
    <dbReference type="NCBI Taxonomy" id="1871021"/>
    <lineage>
        <taxon>Bacteria</taxon>
        <taxon>Bacillati</taxon>
        <taxon>Bacillota</taxon>
        <taxon>Clostridia</taxon>
        <taxon>Lachnospirales</taxon>
        <taxon>Lachnospiraceae</taxon>
    </lineage>
</organism>
<dbReference type="GO" id="GO:0019843">
    <property type="term" value="F:rRNA binding"/>
    <property type="evidence" value="ECO:0007669"/>
    <property type="project" value="UniProtKB-KW"/>
</dbReference>
<dbReference type="GO" id="GO:0043022">
    <property type="term" value="F:ribosome binding"/>
    <property type="evidence" value="ECO:0007669"/>
    <property type="project" value="UniProtKB-UniRule"/>
</dbReference>
<reference evidence="6" key="2">
    <citation type="submission" date="2021-09" db="EMBL/GenBank/DDBJ databases">
        <authorList>
            <person name="Gilroy R."/>
        </authorList>
    </citation>
    <scope>NUCLEOTIDE SEQUENCE</scope>
    <source>
        <strain evidence="6">ChiSjej5B23-16112</strain>
    </source>
</reference>
<dbReference type="InterPro" id="IPR042116">
    <property type="entry name" value="TypA/BipA_C"/>
</dbReference>
<dbReference type="PRINTS" id="PR00315">
    <property type="entry name" value="ELONGATNFCT"/>
</dbReference>
<dbReference type="EC" id="3.6.5.-" evidence="4"/>
<dbReference type="FunFam" id="2.40.30.10:FF:000016">
    <property type="entry name" value="GTP-binding protein TypA"/>
    <property type="match status" value="1"/>
</dbReference>
<dbReference type="GO" id="GO:0003924">
    <property type="term" value="F:GTPase activity"/>
    <property type="evidence" value="ECO:0007669"/>
    <property type="project" value="UniProtKB-UniRule"/>
</dbReference>
<dbReference type="Gene3D" id="3.40.50.300">
    <property type="entry name" value="P-loop containing nucleotide triphosphate hydrolases"/>
    <property type="match status" value="1"/>
</dbReference>